<dbReference type="PANTHER" id="PTHR10434">
    <property type="entry name" value="1-ACYL-SN-GLYCEROL-3-PHOSPHATE ACYLTRANSFERASE"/>
    <property type="match status" value="1"/>
</dbReference>
<evidence type="ECO:0000256" key="2">
    <source>
        <dbReference type="ARBA" id="ARBA00022679"/>
    </source>
</evidence>
<name>A0A1I0NM27_9RHOB</name>
<protein>
    <submittedName>
        <fullName evidence="5">1-acyl-sn-glycerol-3-phosphate acyltransferase</fullName>
    </submittedName>
</protein>
<dbReference type="SMART" id="SM00563">
    <property type="entry name" value="PlsC"/>
    <property type="match status" value="1"/>
</dbReference>
<dbReference type="SUPFAM" id="SSF69593">
    <property type="entry name" value="Glycerol-3-phosphate (1)-acyltransferase"/>
    <property type="match status" value="1"/>
</dbReference>
<dbReference type="PANTHER" id="PTHR10434:SF66">
    <property type="entry name" value="PHOSPHOLIPID_GLYCEROL ACYLTRANSFERASE DOMAIN-CONTAINING PROTEIN"/>
    <property type="match status" value="1"/>
</dbReference>
<evidence type="ECO:0000256" key="1">
    <source>
        <dbReference type="ARBA" id="ARBA00005189"/>
    </source>
</evidence>
<dbReference type="GO" id="GO:0003841">
    <property type="term" value="F:1-acylglycerol-3-phosphate O-acyltransferase activity"/>
    <property type="evidence" value="ECO:0007669"/>
    <property type="project" value="TreeGrafter"/>
</dbReference>
<organism evidence="5 6">
    <name type="scientific">Aliiroseovarius sediminilitoris</name>
    <dbReference type="NCBI Taxonomy" id="1173584"/>
    <lineage>
        <taxon>Bacteria</taxon>
        <taxon>Pseudomonadati</taxon>
        <taxon>Pseudomonadota</taxon>
        <taxon>Alphaproteobacteria</taxon>
        <taxon>Rhodobacterales</taxon>
        <taxon>Paracoccaceae</taxon>
        <taxon>Aliiroseovarius</taxon>
    </lineage>
</organism>
<feature type="domain" description="Phospholipid/glycerol acyltransferase" evidence="4">
    <location>
        <begin position="79"/>
        <end position="194"/>
    </location>
</feature>
<dbReference type="InterPro" id="IPR002123">
    <property type="entry name" value="Plipid/glycerol_acylTrfase"/>
</dbReference>
<dbReference type="Pfam" id="PF01553">
    <property type="entry name" value="Acyltransferase"/>
    <property type="match status" value="1"/>
</dbReference>
<reference evidence="5 6" key="1">
    <citation type="submission" date="2016-10" db="EMBL/GenBank/DDBJ databases">
        <authorList>
            <person name="de Groot N.N."/>
        </authorList>
    </citation>
    <scope>NUCLEOTIDE SEQUENCE [LARGE SCALE GENOMIC DNA]</scope>
    <source>
        <strain evidence="5 6">DSM 29439</strain>
    </source>
</reference>
<dbReference type="CDD" id="cd07989">
    <property type="entry name" value="LPLAT_AGPAT-like"/>
    <property type="match status" value="1"/>
</dbReference>
<dbReference type="Proteomes" id="UP000199650">
    <property type="component" value="Unassembled WGS sequence"/>
</dbReference>
<gene>
    <name evidence="5" type="ORF">SAMN05444851_0927</name>
</gene>
<dbReference type="EMBL" id="FOJB01000001">
    <property type="protein sequence ID" value="SEW02230.1"/>
    <property type="molecule type" value="Genomic_DNA"/>
</dbReference>
<dbReference type="AlphaFoldDB" id="A0A1I0NM27"/>
<comment type="pathway">
    <text evidence="1">Lipid metabolism.</text>
</comment>
<keyword evidence="6" id="KW-1185">Reference proteome</keyword>
<evidence type="ECO:0000256" key="3">
    <source>
        <dbReference type="ARBA" id="ARBA00023315"/>
    </source>
</evidence>
<evidence type="ECO:0000313" key="5">
    <source>
        <dbReference type="EMBL" id="SEW02230.1"/>
    </source>
</evidence>
<accession>A0A1I0NM27</accession>
<sequence>MSAFSEYRRMDKIAETWRGTRASLVWLSEAPIVNARIALSTMNKEQARMLMASQCAKFLATCRVNVEMHGEPPSPGKGCVLNYNETSFADVMAYGSSLWGHIDRAAAAELYGYLPFGRSAARKAGIELVPRGNRQATERLLHKIVAALKRGERLAWGGEGRLQGQDAVGRFKVGGSLIAIRAQVPIIPLVFCGGHQVMPLGSMRARAGKILIRFGAPIPTTGLKEDEARSLADQVQEIAVEIYAELKEALALST</sequence>
<dbReference type="STRING" id="1173584.SAMN05444851_0927"/>
<evidence type="ECO:0000313" key="6">
    <source>
        <dbReference type="Proteomes" id="UP000199650"/>
    </source>
</evidence>
<dbReference type="GO" id="GO:0006654">
    <property type="term" value="P:phosphatidic acid biosynthetic process"/>
    <property type="evidence" value="ECO:0007669"/>
    <property type="project" value="TreeGrafter"/>
</dbReference>
<keyword evidence="3 5" id="KW-0012">Acyltransferase</keyword>
<evidence type="ECO:0000259" key="4">
    <source>
        <dbReference type="SMART" id="SM00563"/>
    </source>
</evidence>
<keyword evidence="2 5" id="KW-0808">Transferase</keyword>
<proteinExistence type="predicted"/>